<dbReference type="SUPFAM" id="SSF51735">
    <property type="entry name" value="NAD(P)-binding Rossmann-fold domains"/>
    <property type="match status" value="1"/>
</dbReference>
<dbReference type="NCBIfam" id="TIGR00745">
    <property type="entry name" value="apbA_panE"/>
    <property type="match status" value="1"/>
</dbReference>
<name>A0ABP3P8D2_9PROT</name>
<comment type="caution">
    <text evidence="13">The sequence shown here is derived from an EMBL/GenBank/DDBJ whole genome shotgun (WGS) entry which is preliminary data.</text>
</comment>
<comment type="similarity">
    <text evidence="2 10">Belongs to the ketopantoate reductase family.</text>
</comment>
<dbReference type="InterPro" id="IPR013752">
    <property type="entry name" value="KPA_reductase"/>
</dbReference>
<keyword evidence="6 10" id="KW-0521">NADP</keyword>
<organism evidence="13 14">
    <name type="scientific">Rhizomicrobium electricum</name>
    <dbReference type="NCBI Taxonomy" id="480070"/>
    <lineage>
        <taxon>Bacteria</taxon>
        <taxon>Pseudomonadati</taxon>
        <taxon>Pseudomonadota</taxon>
        <taxon>Alphaproteobacteria</taxon>
        <taxon>Micropepsales</taxon>
        <taxon>Micropepsaceae</taxon>
        <taxon>Rhizomicrobium</taxon>
    </lineage>
</organism>
<evidence type="ECO:0000256" key="1">
    <source>
        <dbReference type="ARBA" id="ARBA00004994"/>
    </source>
</evidence>
<dbReference type="Proteomes" id="UP001499951">
    <property type="component" value="Unassembled WGS sequence"/>
</dbReference>
<dbReference type="SUPFAM" id="SSF48179">
    <property type="entry name" value="6-phosphogluconate dehydrogenase C-terminal domain-like"/>
    <property type="match status" value="1"/>
</dbReference>
<comment type="pathway">
    <text evidence="1 10">Cofactor biosynthesis; (R)-pantothenate biosynthesis; (R)-pantoate from 3-methyl-2-oxobutanoate: step 2/2.</text>
</comment>
<feature type="domain" description="Ketopantoate reductase C-terminal" evidence="12">
    <location>
        <begin position="178"/>
        <end position="298"/>
    </location>
</feature>
<dbReference type="InterPro" id="IPR036291">
    <property type="entry name" value="NAD(P)-bd_dom_sf"/>
</dbReference>
<evidence type="ECO:0000256" key="7">
    <source>
        <dbReference type="ARBA" id="ARBA00023002"/>
    </source>
</evidence>
<dbReference type="Pfam" id="PF08546">
    <property type="entry name" value="ApbA_C"/>
    <property type="match status" value="1"/>
</dbReference>
<dbReference type="EMBL" id="BAAADD010000002">
    <property type="protein sequence ID" value="GAA0562305.1"/>
    <property type="molecule type" value="Genomic_DNA"/>
</dbReference>
<evidence type="ECO:0000256" key="6">
    <source>
        <dbReference type="ARBA" id="ARBA00022857"/>
    </source>
</evidence>
<dbReference type="Gene3D" id="3.40.50.720">
    <property type="entry name" value="NAD(P)-binding Rossmann-like Domain"/>
    <property type="match status" value="1"/>
</dbReference>
<reference evidence="14" key="1">
    <citation type="journal article" date="2019" name="Int. J. Syst. Evol. Microbiol.">
        <title>The Global Catalogue of Microorganisms (GCM) 10K type strain sequencing project: providing services to taxonomists for standard genome sequencing and annotation.</title>
        <authorList>
            <consortium name="The Broad Institute Genomics Platform"/>
            <consortium name="The Broad Institute Genome Sequencing Center for Infectious Disease"/>
            <person name="Wu L."/>
            <person name="Ma J."/>
        </authorList>
    </citation>
    <scope>NUCLEOTIDE SEQUENCE [LARGE SCALE GENOMIC DNA]</scope>
    <source>
        <strain evidence="14">JCM 15089</strain>
    </source>
</reference>
<dbReference type="Gene3D" id="1.10.1040.10">
    <property type="entry name" value="N-(1-d-carboxylethyl)-l-norvaline Dehydrogenase, domain 2"/>
    <property type="match status" value="1"/>
</dbReference>
<evidence type="ECO:0000256" key="2">
    <source>
        <dbReference type="ARBA" id="ARBA00007870"/>
    </source>
</evidence>
<dbReference type="EC" id="1.1.1.169" evidence="3 10"/>
<proteinExistence type="inferred from homology"/>
<sequence>MRLLVVGAGATGGYFGGRLAAAGRDVTFLVRSARAKQLAADGLRIISPHGDATLTPKLVTAGTIAAPFDAVVITVKAYSLAAAIEDFAPAVGPDTVIVPALNGMRHMDVLAARFGAGALVGGLCKIAAALDPSGAIKQLSGFHDFVYGERDGNDTARIRALDAEMVGVGFDARLSSRIESEMWEKWVMMATLGGVTCLMRGAVGEIEAAIGGREFVQAFLDEVVAAVSALGHVPGHDFVAALKTILLAKNSALAASMYRDLVQGNPIEADQIIGDLLARAAKAGVKTPLLATAYAALCVYQNRLAATA</sequence>
<keyword evidence="7 10" id="KW-0560">Oxidoreductase</keyword>
<dbReference type="InterPro" id="IPR003710">
    <property type="entry name" value="ApbA"/>
</dbReference>
<evidence type="ECO:0000313" key="14">
    <source>
        <dbReference type="Proteomes" id="UP001499951"/>
    </source>
</evidence>
<dbReference type="NCBIfam" id="NF005094">
    <property type="entry name" value="PRK06522.2-5"/>
    <property type="match status" value="1"/>
</dbReference>
<feature type="domain" description="Ketopantoate reductase N-terminal" evidence="11">
    <location>
        <begin position="4"/>
        <end position="150"/>
    </location>
</feature>
<comment type="function">
    <text evidence="10">Catalyzes the NADPH-dependent reduction of ketopantoate into pantoic acid.</text>
</comment>
<keyword evidence="5 10" id="KW-0566">Pantothenate biosynthesis</keyword>
<dbReference type="InterPro" id="IPR013332">
    <property type="entry name" value="KPR_N"/>
</dbReference>
<evidence type="ECO:0000259" key="12">
    <source>
        <dbReference type="Pfam" id="PF08546"/>
    </source>
</evidence>
<evidence type="ECO:0000256" key="10">
    <source>
        <dbReference type="RuleBase" id="RU362068"/>
    </source>
</evidence>
<evidence type="ECO:0000313" key="13">
    <source>
        <dbReference type="EMBL" id="GAA0562305.1"/>
    </source>
</evidence>
<evidence type="ECO:0000256" key="8">
    <source>
        <dbReference type="ARBA" id="ARBA00032024"/>
    </source>
</evidence>
<evidence type="ECO:0000256" key="3">
    <source>
        <dbReference type="ARBA" id="ARBA00013014"/>
    </source>
</evidence>
<evidence type="ECO:0000256" key="5">
    <source>
        <dbReference type="ARBA" id="ARBA00022655"/>
    </source>
</evidence>
<dbReference type="InterPro" id="IPR013328">
    <property type="entry name" value="6PGD_dom2"/>
</dbReference>
<dbReference type="PANTHER" id="PTHR21708">
    <property type="entry name" value="PROBABLE 2-DEHYDROPANTOATE 2-REDUCTASE"/>
    <property type="match status" value="1"/>
</dbReference>
<dbReference type="RefSeq" id="WP_166932311.1">
    <property type="nucleotide sequence ID" value="NZ_BAAADD010000002.1"/>
</dbReference>
<comment type="catalytic activity">
    <reaction evidence="9 10">
        <text>(R)-pantoate + NADP(+) = 2-dehydropantoate + NADPH + H(+)</text>
        <dbReference type="Rhea" id="RHEA:16233"/>
        <dbReference type="ChEBI" id="CHEBI:11561"/>
        <dbReference type="ChEBI" id="CHEBI:15378"/>
        <dbReference type="ChEBI" id="CHEBI:15980"/>
        <dbReference type="ChEBI" id="CHEBI:57783"/>
        <dbReference type="ChEBI" id="CHEBI:58349"/>
        <dbReference type="EC" id="1.1.1.169"/>
    </reaction>
</comment>
<dbReference type="PANTHER" id="PTHR21708:SF26">
    <property type="entry name" value="2-DEHYDROPANTOATE 2-REDUCTASE"/>
    <property type="match status" value="1"/>
</dbReference>
<evidence type="ECO:0000256" key="9">
    <source>
        <dbReference type="ARBA" id="ARBA00048793"/>
    </source>
</evidence>
<evidence type="ECO:0000256" key="4">
    <source>
        <dbReference type="ARBA" id="ARBA00019465"/>
    </source>
</evidence>
<dbReference type="Pfam" id="PF02558">
    <property type="entry name" value="ApbA"/>
    <property type="match status" value="1"/>
</dbReference>
<accession>A0ABP3P8D2</accession>
<protein>
    <recommendedName>
        <fullName evidence="4 10">2-dehydropantoate 2-reductase</fullName>
        <ecNumber evidence="3 10">1.1.1.169</ecNumber>
    </recommendedName>
    <alternativeName>
        <fullName evidence="8 10">Ketopantoate reductase</fullName>
    </alternativeName>
</protein>
<gene>
    <name evidence="13" type="ORF">GCM10008942_08420</name>
</gene>
<dbReference type="InterPro" id="IPR008927">
    <property type="entry name" value="6-PGluconate_DH-like_C_sf"/>
</dbReference>
<evidence type="ECO:0000259" key="11">
    <source>
        <dbReference type="Pfam" id="PF02558"/>
    </source>
</evidence>
<keyword evidence="14" id="KW-1185">Reference proteome</keyword>
<dbReference type="InterPro" id="IPR051402">
    <property type="entry name" value="KPR-Related"/>
</dbReference>